<dbReference type="EMBL" id="BRXZ01003770">
    <property type="protein sequence ID" value="GMH61524.1"/>
    <property type="molecule type" value="Genomic_DNA"/>
</dbReference>
<sequence length="88" mass="9651">MPHPDAIRKLFPILGSLGLSSVAYISSELSDPSHKATSALWPEKFDPLLDEGLAQCCRPRAPEIRPLQKVRGFDKALEEAVGATQHDE</sequence>
<gene>
    <name evidence="1" type="ORF">TrRE_jg12324</name>
</gene>
<dbReference type="Gene3D" id="3.40.1280.10">
    <property type="match status" value="1"/>
</dbReference>
<dbReference type="SUPFAM" id="SSF75217">
    <property type="entry name" value="alpha/beta knot"/>
    <property type="match status" value="1"/>
</dbReference>
<reference evidence="1" key="1">
    <citation type="submission" date="2022-07" db="EMBL/GenBank/DDBJ databases">
        <title>Genome analysis of Parmales, a sister group of diatoms, reveals the evolutionary specialization of diatoms from phago-mixotrophs to photoautotrophs.</title>
        <authorList>
            <person name="Ban H."/>
            <person name="Sato S."/>
            <person name="Yoshikawa S."/>
            <person name="Kazumasa Y."/>
            <person name="Nakamura Y."/>
            <person name="Ichinomiya M."/>
            <person name="Saitoh K."/>
            <person name="Sato N."/>
            <person name="Blanc-Mathieu R."/>
            <person name="Endo H."/>
            <person name="Kuwata A."/>
            <person name="Ogata H."/>
        </authorList>
    </citation>
    <scope>NUCLEOTIDE SEQUENCE</scope>
</reference>
<protein>
    <submittedName>
        <fullName evidence="1">Uncharacterized protein</fullName>
    </submittedName>
</protein>
<feature type="non-terminal residue" evidence="1">
    <location>
        <position position="1"/>
    </location>
</feature>
<comment type="caution">
    <text evidence="1">The sequence shown here is derived from an EMBL/GenBank/DDBJ whole genome shotgun (WGS) entry which is preliminary data.</text>
</comment>
<keyword evidence="2" id="KW-1185">Reference proteome</keyword>
<evidence type="ECO:0000313" key="1">
    <source>
        <dbReference type="EMBL" id="GMH61524.1"/>
    </source>
</evidence>
<dbReference type="InterPro" id="IPR029026">
    <property type="entry name" value="tRNA_m1G_MTases_N"/>
</dbReference>
<dbReference type="Proteomes" id="UP001165082">
    <property type="component" value="Unassembled WGS sequence"/>
</dbReference>
<accession>A0A9W7A3Z9</accession>
<dbReference type="InterPro" id="IPR029028">
    <property type="entry name" value="Alpha/beta_knot_MTases"/>
</dbReference>
<dbReference type="AlphaFoldDB" id="A0A9W7A3Z9"/>
<name>A0A9W7A3Z9_9STRA</name>
<evidence type="ECO:0000313" key="2">
    <source>
        <dbReference type="Proteomes" id="UP001165082"/>
    </source>
</evidence>
<organism evidence="1 2">
    <name type="scientific">Triparma retinervis</name>
    <dbReference type="NCBI Taxonomy" id="2557542"/>
    <lineage>
        <taxon>Eukaryota</taxon>
        <taxon>Sar</taxon>
        <taxon>Stramenopiles</taxon>
        <taxon>Ochrophyta</taxon>
        <taxon>Bolidophyceae</taxon>
        <taxon>Parmales</taxon>
        <taxon>Triparmaceae</taxon>
        <taxon>Triparma</taxon>
    </lineage>
</organism>
<proteinExistence type="predicted"/>